<gene>
    <name evidence="4" type="ORF">PAPOLLO_LOCUS10077</name>
</gene>
<dbReference type="PANTHER" id="PTHR11977">
    <property type="entry name" value="VILLIN"/>
    <property type="match status" value="1"/>
</dbReference>
<dbReference type="PANTHER" id="PTHR11977:SF123">
    <property type="entry name" value="GELSOLIN"/>
    <property type="match status" value="1"/>
</dbReference>
<accession>A0A8S3WTY5</accession>
<reference evidence="4" key="1">
    <citation type="submission" date="2021-04" db="EMBL/GenBank/DDBJ databases">
        <authorList>
            <person name="Tunstrom K."/>
        </authorList>
    </citation>
    <scope>NUCLEOTIDE SEQUENCE</scope>
</reference>
<keyword evidence="1" id="KW-0677">Repeat</keyword>
<evidence type="ECO:0000259" key="2">
    <source>
        <dbReference type="Pfam" id="PF00626"/>
    </source>
</evidence>
<feature type="domain" description="Gelsolin-like" evidence="2">
    <location>
        <begin position="23"/>
        <end position="103"/>
    </location>
</feature>
<dbReference type="EMBL" id="CAJQZP010000714">
    <property type="protein sequence ID" value="CAG4980580.1"/>
    <property type="molecule type" value="Genomic_DNA"/>
</dbReference>
<dbReference type="AlphaFoldDB" id="A0A8S3WTY5"/>
<feature type="domain" description="DUF7904" evidence="3">
    <location>
        <begin position="398"/>
        <end position="490"/>
    </location>
</feature>
<dbReference type="GO" id="GO:0005546">
    <property type="term" value="F:phosphatidylinositol-4,5-bisphosphate binding"/>
    <property type="evidence" value="ECO:0007669"/>
    <property type="project" value="TreeGrafter"/>
</dbReference>
<protein>
    <submittedName>
        <fullName evidence="4">(apollo) hypothetical protein</fullName>
    </submittedName>
</protein>
<dbReference type="FunFam" id="3.40.20.10:FF:000002">
    <property type="entry name" value="Gelsolin"/>
    <property type="match status" value="1"/>
</dbReference>
<dbReference type="GO" id="GO:0005737">
    <property type="term" value="C:cytoplasm"/>
    <property type="evidence" value="ECO:0007669"/>
    <property type="project" value="TreeGrafter"/>
</dbReference>
<feature type="domain" description="Gelsolin-like" evidence="2">
    <location>
        <begin position="647"/>
        <end position="719"/>
    </location>
</feature>
<sequence length="750" mass="83971">MEHPAFTEAGSGPGIEVWTIENFEPVPVEKKMYGKFYNGDSYIVLKTSGEYNFSYDAHFWIGSNTTQDKKGSAAIWTVTLDDMLGGKAVHHREVQGHESSQFLGYFQPAIRYLEGGNESGFTAVETNAGAEKRLLRLSGCDNMRIEEVSADSTSLTKNHCFILEVDHDIFVLMPEGAKATQRRKIISVANTLRDDYHNGRASIEIIDEFSSDDDVALFFEALGSGSKEDLVEDDSSQQTYAREDISAVYLYRVLIGDYLDLISLSKPYKQSQLSSAEVYILDTPCTGVYVWLGNELDADIKKNYNDIVHKYLDLKSYPSWVNVTRVTEGNESCNFKQYFDSWDILNARSTHGLASETDAGYLSSDADESGAAAKLIGKSAVARGFMPDQGEGTFTVTRVSGDEEDVTERFAERPVLYQTDVYIIKYQYSDSNGADAFVIYVWMGADAEPTDKQAGLDLATQIEQESETDVTVVKVPQGKEPKHFLTIFKGNLAILYGSKDNGYKAENSKKSFDDDGIRLFRVEGTKLDVDMRATQVPETADVLEDDDVFVLETPGTIYVWHGKESLPEEQEAAMTFVKELFGEDKEIVTLEQGQETDEFWEPLGGVPEEKEDVAGWRLVVNRRTTTPLTLTAATVSVTGKISFEDLPPDFKQQDLSDDGVYILDTGEELYFWRGKNTPERVKMAKNEIIQEYIADDGLGRTVDTAIVMSVKQGQEPAVFKKLFPSWEDDMWENQTSYEDIKNETKAANSN</sequence>
<feature type="domain" description="Gelsolin-like" evidence="2">
    <location>
        <begin position="532"/>
        <end position="600"/>
    </location>
</feature>
<proteinExistence type="predicted"/>
<dbReference type="GO" id="GO:0051014">
    <property type="term" value="P:actin filament severing"/>
    <property type="evidence" value="ECO:0007669"/>
    <property type="project" value="TreeGrafter"/>
</dbReference>
<dbReference type="InterPro" id="IPR007123">
    <property type="entry name" value="Gelsolin-like_dom"/>
</dbReference>
<evidence type="ECO:0000256" key="1">
    <source>
        <dbReference type="ARBA" id="ARBA00022737"/>
    </source>
</evidence>
<dbReference type="Pfam" id="PF25480">
    <property type="entry name" value="DUF7904"/>
    <property type="match status" value="1"/>
</dbReference>
<dbReference type="GO" id="GO:0015629">
    <property type="term" value="C:actin cytoskeleton"/>
    <property type="evidence" value="ECO:0007669"/>
    <property type="project" value="TreeGrafter"/>
</dbReference>
<dbReference type="CDD" id="cd11288">
    <property type="entry name" value="gelsolin_S5_like"/>
    <property type="match status" value="1"/>
</dbReference>
<dbReference type="SMART" id="SM00262">
    <property type="entry name" value="GEL"/>
    <property type="match status" value="6"/>
</dbReference>
<dbReference type="GO" id="GO:0051015">
    <property type="term" value="F:actin filament binding"/>
    <property type="evidence" value="ECO:0007669"/>
    <property type="project" value="InterPro"/>
</dbReference>
<keyword evidence="5" id="KW-1185">Reference proteome</keyword>
<evidence type="ECO:0000259" key="3">
    <source>
        <dbReference type="Pfam" id="PF25480"/>
    </source>
</evidence>
<evidence type="ECO:0000313" key="5">
    <source>
        <dbReference type="Proteomes" id="UP000691718"/>
    </source>
</evidence>
<dbReference type="CDD" id="cd11290">
    <property type="entry name" value="gelsolin_S1_like"/>
    <property type="match status" value="1"/>
</dbReference>
<dbReference type="OrthoDB" id="6375767at2759"/>
<dbReference type="InterPro" id="IPR007122">
    <property type="entry name" value="Villin/Gelsolin"/>
</dbReference>
<name>A0A8S3WTY5_PARAO</name>
<dbReference type="GO" id="GO:0051016">
    <property type="term" value="P:barbed-end actin filament capping"/>
    <property type="evidence" value="ECO:0007669"/>
    <property type="project" value="TreeGrafter"/>
</dbReference>
<evidence type="ECO:0000313" key="4">
    <source>
        <dbReference type="EMBL" id="CAG4980580.1"/>
    </source>
</evidence>
<organism evidence="4 5">
    <name type="scientific">Parnassius apollo</name>
    <name type="common">Apollo butterfly</name>
    <name type="synonym">Papilio apollo</name>
    <dbReference type="NCBI Taxonomy" id="110799"/>
    <lineage>
        <taxon>Eukaryota</taxon>
        <taxon>Metazoa</taxon>
        <taxon>Ecdysozoa</taxon>
        <taxon>Arthropoda</taxon>
        <taxon>Hexapoda</taxon>
        <taxon>Insecta</taxon>
        <taxon>Pterygota</taxon>
        <taxon>Neoptera</taxon>
        <taxon>Endopterygota</taxon>
        <taxon>Lepidoptera</taxon>
        <taxon>Glossata</taxon>
        <taxon>Ditrysia</taxon>
        <taxon>Papilionoidea</taxon>
        <taxon>Papilionidae</taxon>
        <taxon>Parnassiinae</taxon>
        <taxon>Parnassini</taxon>
        <taxon>Parnassius</taxon>
        <taxon>Parnassius</taxon>
    </lineage>
</organism>
<dbReference type="Proteomes" id="UP000691718">
    <property type="component" value="Unassembled WGS sequence"/>
</dbReference>
<comment type="caution">
    <text evidence="4">The sequence shown here is derived from an EMBL/GenBank/DDBJ whole genome shotgun (WGS) entry which is preliminary data.</text>
</comment>
<dbReference type="GO" id="GO:0008154">
    <property type="term" value="P:actin polymerization or depolymerization"/>
    <property type="evidence" value="ECO:0007669"/>
    <property type="project" value="TreeGrafter"/>
</dbReference>
<dbReference type="InterPro" id="IPR057226">
    <property type="entry name" value="DUF7904"/>
</dbReference>
<dbReference type="Pfam" id="PF00626">
    <property type="entry name" value="Gelsolin"/>
    <property type="match status" value="3"/>
</dbReference>